<proteinExistence type="predicted"/>
<accession>A0AAV2E5Q0</accession>
<dbReference type="EMBL" id="OZ034817">
    <property type="protein sequence ID" value="CAL1381191.1"/>
    <property type="molecule type" value="Genomic_DNA"/>
</dbReference>
<keyword evidence="3" id="KW-1185">Reference proteome</keyword>
<evidence type="ECO:0000256" key="1">
    <source>
        <dbReference type="SAM" id="Coils"/>
    </source>
</evidence>
<sequence>MITLERLQELEASGAALLQEMTRLKEDHAADHEVLMAERDEARAEIVRLQHQVQQSVGETSGGAMLLVGSRDIFPEAESDEAHIPREADTRIEGVPSEEVVMHRGNMEIEPFISTPIFDTTSADQSFIAAMDSPIPSELAMSAENAWVNEILGFDPPM</sequence>
<reference evidence="2 3" key="1">
    <citation type="submission" date="2024-04" db="EMBL/GenBank/DDBJ databases">
        <authorList>
            <person name="Fracassetti M."/>
        </authorList>
    </citation>
    <scope>NUCLEOTIDE SEQUENCE [LARGE SCALE GENOMIC DNA]</scope>
</reference>
<evidence type="ECO:0000313" key="2">
    <source>
        <dbReference type="EMBL" id="CAL1381191.1"/>
    </source>
</evidence>
<protein>
    <submittedName>
        <fullName evidence="2">Uncharacterized protein</fullName>
    </submittedName>
</protein>
<dbReference type="Proteomes" id="UP001497516">
    <property type="component" value="Chromosome 4"/>
</dbReference>
<dbReference type="AlphaFoldDB" id="A0AAV2E5Q0"/>
<organism evidence="2 3">
    <name type="scientific">Linum trigynum</name>
    <dbReference type="NCBI Taxonomy" id="586398"/>
    <lineage>
        <taxon>Eukaryota</taxon>
        <taxon>Viridiplantae</taxon>
        <taxon>Streptophyta</taxon>
        <taxon>Embryophyta</taxon>
        <taxon>Tracheophyta</taxon>
        <taxon>Spermatophyta</taxon>
        <taxon>Magnoliopsida</taxon>
        <taxon>eudicotyledons</taxon>
        <taxon>Gunneridae</taxon>
        <taxon>Pentapetalae</taxon>
        <taxon>rosids</taxon>
        <taxon>fabids</taxon>
        <taxon>Malpighiales</taxon>
        <taxon>Linaceae</taxon>
        <taxon>Linum</taxon>
    </lineage>
</organism>
<feature type="coiled-coil region" evidence="1">
    <location>
        <begin position="7"/>
        <end position="59"/>
    </location>
</feature>
<gene>
    <name evidence="2" type="ORF">LTRI10_LOCUS22588</name>
</gene>
<keyword evidence="1" id="KW-0175">Coiled coil</keyword>
<evidence type="ECO:0000313" key="3">
    <source>
        <dbReference type="Proteomes" id="UP001497516"/>
    </source>
</evidence>
<name>A0AAV2E5Q0_9ROSI</name>